<name>A0A1G7BCG7_9FLAO</name>
<accession>A0A1G7BCG7</accession>
<organism evidence="1 2">
    <name type="scientific">Pricia antarctica</name>
    <dbReference type="NCBI Taxonomy" id="641691"/>
    <lineage>
        <taxon>Bacteria</taxon>
        <taxon>Pseudomonadati</taxon>
        <taxon>Bacteroidota</taxon>
        <taxon>Flavobacteriia</taxon>
        <taxon>Flavobacteriales</taxon>
        <taxon>Flavobacteriaceae</taxon>
        <taxon>Pricia</taxon>
    </lineage>
</organism>
<dbReference type="Proteomes" id="UP000199109">
    <property type="component" value="Unassembled WGS sequence"/>
</dbReference>
<evidence type="ECO:0000313" key="2">
    <source>
        <dbReference type="Proteomes" id="UP000199109"/>
    </source>
</evidence>
<dbReference type="EMBL" id="FNAO01000004">
    <property type="protein sequence ID" value="SDE23925.1"/>
    <property type="molecule type" value="Genomic_DNA"/>
</dbReference>
<sequence>MGSVATMGSVALFALFTLAYRRSKEPCSPTKMDWQTIAYLIRKGLMSNNVRIIAVVVPFKLKI</sequence>
<keyword evidence="2" id="KW-1185">Reference proteome</keyword>
<reference evidence="1 2" key="1">
    <citation type="submission" date="2016-10" db="EMBL/GenBank/DDBJ databases">
        <authorList>
            <person name="de Groot N.N."/>
        </authorList>
    </citation>
    <scope>NUCLEOTIDE SEQUENCE [LARGE SCALE GENOMIC DNA]</scope>
    <source>
        <strain evidence="1 2">DSM 23421</strain>
    </source>
</reference>
<dbReference type="AlphaFoldDB" id="A0A1G7BCG7"/>
<evidence type="ECO:0000313" key="1">
    <source>
        <dbReference type="EMBL" id="SDE23925.1"/>
    </source>
</evidence>
<proteinExistence type="predicted"/>
<gene>
    <name evidence="1" type="ORF">SAMN05421636_10470</name>
</gene>
<protein>
    <submittedName>
        <fullName evidence="1">Uncharacterized protein</fullName>
    </submittedName>
</protein>